<reference evidence="1 2" key="1">
    <citation type="journal article" date="2015" name="Nature">
        <title>rRNA introns, odd ribosomes, and small enigmatic genomes across a large radiation of phyla.</title>
        <authorList>
            <person name="Brown C.T."/>
            <person name="Hug L.A."/>
            <person name="Thomas B.C."/>
            <person name="Sharon I."/>
            <person name="Castelle C.J."/>
            <person name="Singh A."/>
            <person name="Wilkins M.J."/>
            <person name="Williams K.H."/>
            <person name="Banfield J.F."/>
        </authorList>
    </citation>
    <scope>NUCLEOTIDE SEQUENCE [LARGE SCALE GENOMIC DNA]</scope>
</reference>
<name>A0A0G0HBS0_9BACT</name>
<protein>
    <submittedName>
        <fullName evidence="1">Uncharacterized protein</fullName>
    </submittedName>
</protein>
<comment type="caution">
    <text evidence="1">The sequence shown here is derived from an EMBL/GenBank/DDBJ whole genome shotgun (WGS) entry which is preliminary data.</text>
</comment>
<proteinExistence type="predicted"/>
<evidence type="ECO:0000313" key="2">
    <source>
        <dbReference type="Proteomes" id="UP000033876"/>
    </source>
</evidence>
<dbReference type="AlphaFoldDB" id="A0A0G0HBS0"/>
<accession>A0A0G0HBS0</accession>
<evidence type="ECO:0000313" key="1">
    <source>
        <dbReference type="EMBL" id="KKQ36010.1"/>
    </source>
</evidence>
<dbReference type="EMBL" id="LBTF01000001">
    <property type="protein sequence ID" value="KKQ36010.1"/>
    <property type="molecule type" value="Genomic_DNA"/>
</dbReference>
<dbReference type="Proteomes" id="UP000033876">
    <property type="component" value="Unassembled WGS sequence"/>
</dbReference>
<sequence>MDNNTQNNVNFNEEARKVEELYNDFLANLDKIKAEQNQAIKDFVDNLVVEKIDEIKQRLLSKSN</sequence>
<gene>
    <name evidence="1" type="ORF">US50_C0001G0012</name>
</gene>
<organism evidence="1 2">
    <name type="scientific">Candidatus Nomurabacteria bacterium GW2011_GWB1_37_5</name>
    <dbReference type="NCBI Taxonomy" id="1618742"/>
    <lineage>
        <taxon>Bacteria</taxon>
        <taxon>Candidatus Nomuraibacteriota</taxon>
    </lineage>
</organism>
<dbReference type="PATRIC" id="fig|1618742.3.peg.12"/>